<organism evidence="1 2">
    <name type="scientific">Brachionus calyciflorus</name>
    <dbReference type="NCBI Taxonomy" id="104777"/>
    <lineage>
        <taxon>Eukaryota</taxon>
        <taxon>Metazoa</taxon>
        <taxon>Spiralia</taxon>
        <taxon>Gnathifera</taxon>
        <taxon>Rotifera</taxon>
        <taxon>Eurotatoria</taxon>
        <taxon>Monogononta</taxon>
        <taxon>Pseudotrocha</taxon>
        <taxon>Ploima</taxon>
        <taxon>Brachionidae</taxon>
        <taxon>Brachionus</taxon>
    </lineage>
</organism>
<proteinExistence type="predicted"/>
<dbReference type="GO" id="GO:0005886">
    <property type="term" value="C:plasma membrane"/>
    <property type="evidence" value="ECO:0007669"/>
    <property type="project" value="TreeGrafter"/>
</dbReference>
<reference evidence="1" key="1">
    <citation type="submission" date="2021-02" db="EMBL/GenBank/DDBJ databases">
        <authorList>
            <person name="Nowell W R."/>
        </authorList>
    </citation>
    <scope>NUCLEOTIDE SEQUENCE</scope>
    <source>
        <strain evidence="1">Ploen Becks lab</strain>
    </source>
</reference>
<feature type="non-terminal residue" evidence="1">
    <location>
        <position position="132"/>
    </location>
</feature>
<comment type="caution">
    <text evidence="1">The sequence shown here is derived from an EMBL/GenBank/DDBJ whole genome shotgun (WGS) entry which is preliminary data.</text>
</comment>
<keyword evidence="2" id="KW-1185">Reference proteome</keyword>
<dbReference type="GO" id="GO:0005802">
    <property type="term" value="C:trans-Golgi network"/>
    <property type="evidence" value="ECO:0007669"/>
    <property type="project" value="TreeGrafter"/>
</dbReference>
<dbReference type="Proteomes" id="UP000663879">
    <property type="component" value="Unassembled WGS sequence"/>
</dbReference>
<dbReference type="GO" id="GO:0045332">
    <property type="term" value="P:phospholipid translocation"/>
    <property type="evidence" value="ECO:0007669"/>
    <property type="project" value="TreeGrafter"/>
</dbReference>
<gene>
    <name evidence="1" type="ORF">OXX778_LOCUS22260</name>
</gene>
<dbReference type="OrthoDB" id="377733at2759"/>
<protein>
    <submittedName>
        <fullName evidence="1">Uncharacterized protein</fullName>
    </submittedName>
</protein>
<accession>A0A814QYW2</accession>
<name>A0A814QYW2_9BILA</name>
<dbReference type="GO" id="GO:0140326">
    <property type="term" value="F:ATPase-coupled intramembrane lipid transporter activity"/>
    <property type="evidence" value="ECO:0007669"/>
    <property type="project" value="TreeGrafter"/>
</dbReference>
<dbReference type="AlphaFoldDB" id="A0A814QYW2"/>
<sequence length="132" mass="15210">MIIKQNTCKSETNLKSRQAVTDLNQIFEDYSPSKNFDREYINSQISKLNFEIGCEIPNQFLNQFVGTLKMDNGNEISLENVNILLRGCRIRNTQWCYGIVIFAGRDTKIMKNRGVSGFKQTHVSRIVNEITI</sequence>
<dbReference type="PANTHER" id="PTHR24092:SF190">
    <property type="entry name" value="PHOSPHOLIPID-TRANSPORTING ATPASE"/>
    <property type="match status" value="1"/>
</dbReference>
<dbReference type="EMBL" id="CAJNOC010009204">
    <property type="protein sequence ID" value="CAF1126083.1"/>
    <property type="molecule type" value="Genomic_DNA"/>
</dbReference>
<evidence type="ECO:0000313" key="2">
    <source>
        <dbReference type="Proteomes" id="UP000663879"/>
    </source>
</evidence>
<dbReference type="PANTHER" id="PTHR24092">
    <property type="entry name" value="PROBABLE PHOSPHOLIPID-TRANSPORTING ATPASE"/>
    <property type="match status" value="1"/>
</dbReference>
<dbReference type="GO" id="GO:0007030">
    <property type="term" value="P:Golgi organization"/>
    <property type="evidence" value="ECO:0007669"/>
    <property type="project" value="TreeGrafter"/>
</dbReference>
<evidence type="ECO:0000313" key="1">
    <source>
        <dbReference type="EMBL" id="CAF1126083.1"/>
    </source>
</evidence>